<dbReference type="AlphaFoldDB" id="A0A1Y6C9U3"/>
<organism evidence="15 16">
    <name type="scientific">Tistlia consotensis USBA 355</name>
    <dbReference type="NCBI Taxonomy" id="560819"/>
    <lineage>
        <taxon>Bacteria</taxon>
        <taxon>Pseudomonadati</taxon>
        <taxon>Pseudomonadota</taxon>
        <taxon>Alphaproteobacteria</taxon>
        <taxon>Rhodospirillales</taxon>
        <taxon>Rhodovibrionaceae</taxon>
        <taxon>Tistlia</taxon>
    </lineage>
</organism>
<evidence type="ECO:0000256" key="8">
    <source>
        <dbReference type="ARBA" id="ARBA00022833"/>
    </source>
</evidence>
<evidence type="ECO:0000256" key="9">
    <source>
        <dbReference type="ARBA" id="ARBA00022906"/>
    </source>
</evidence>
<evidence type="ECO:0000256" key="13">
    <source>
        <dbReference type="SAM" id="MobiDB-lite"/>
    </source>
</evidence>
<name>A0A1Y6C9U3_9PROT</name>
<dbReference type="PANTHER" id="PTHR42953:SF3">
    <property type="entry name" value="HIGH-AFFINITY ZINC UPTAKE SYSTEM PROTEIN ZNUA"/>
    <property type="match status" value="1"/>
</dbReference>
<keyword evidence="8" id="KW-0862">Zinc</keyword>
<evidence type="ECO:0000256" key="1">
    <source>
        <dbReference type="ARBA" id="ARBA00004418"/>
    </source>
</evidence>
<comment type="subcellular location">
    <subcellularLocation>
        <location evidence="1">Periplasm</location>
    </subcellularLocation>
</comment>
<reference evidence="15 16" key="1">
    <citation type="submission" date="2017-04" db="EMBL/GenBank/DDBJ databases">
        <authorList>
            <person name="Afonso C.L."/>
            <person name="Miller P.J."/>
            <person name="Scott M.A."/>
            <person name="Spackman E."/>
            <person name="Goraichik I."/>
            <person name="Dimitrov K.M."/>
            <person name="Suarez D.L."/>
            <person name="Swayne D.E."/>
        </authorList>
    </citation>
    <scope>NUCLEOTIDE SEQUENCE [LARGE SCALE GENOMIC DNA]</scope>
    <source>
        <strain evidence="15 16">USBA 355</strain>
    </source>
</reference>
<evidence type="ECO:0000256" key="14">
    <source>
        <dbReference type="SAM" id="SignalP"/>
    </source>
</evidence>
<evidence type="ECO:0000313" key="15">
    <source>
        <dbReference type="EMBL" id="SMF53469.1"/>
    </source>
</evidence>
<dbReference type="STRING" id="560819.SAMN05428998_11930"/>
<evidence type="ECO:0000256" key="6">
    <source>
        <dbReference type="ARBA" id="ARBA00022729"/>
    </source>
</evidence>
<dbReference type="PRINTS" id="PR00690">
    <property type="entry name" value="ADHESNFAMILY"/>
</dbReference>
<dbReference type="PANTHER" id="PTHR42953">
    <property type="entry name" value="HIGH-AFFINITY ZINC UPTAKE SYSTEM PROTEIN ZNUA-RELATED"/>
    <property type="match status" value="1"/>
</dbReference>
<evidence type="ECO:0000313" key="16">
    <source>
        <dbReference type="Proteomes" id="UP000192917"/>
    </source>
</evidence>
<keyword evidence="11" id="KW-1015">Disulfide bond</keyword>
<feature type="signal peptide" evidence="14">
    <location>
        <begin position="1"/>
        <end position="26"/>
    </location>
</feature>
<dbReference type="GO" id="GO:0007155">
    <property type="term" value="P:cell adhesion"/>
    <property type="evidence" value="ECO:0007669"/>
    <property type="project" value="InterPro"/>
</dbReference>
<keyword evidence="5" id="KW-0479">Metal-binding</keyword>
<protein>
    <recommendedName>
        <fullName evidence="3">High-affinity zinc uptake system protein ZnuA</fullName>
    </recommendedName>
</protein>
<evidence type="ECO:0000256" key="7">
    <source>
        <dbReference type="ARBA" id="ARBA00022764"/>
    </source>
</evidence>
<dbReference type="GO" id="GO:0042597">
    <property type="term" value="C:periplasmic space"/>
    <property type="evidence" value="ECO:0007669"/>
    <property type="project" value="UniProtKB-SubCell"/>
</dbReference>
<proteinExistence type="inferred from homology"/>
<dbReference type="GO" id="GO:0006829">
    <property type="term" value="P:zinc ion transport"/>
    <property type="evidence" value="ECO:0007669"/>
    <property type="project" value="UniProtKB-KW"/>
</dbReference>
<dbReference type="InterPro" id="IPR006128">
    <property type="entry name" value="Lipoprotein_PsaA-like"/>
</dbReference>
<evidence type="ECO:0000256" key="5">
    <source>
        <dbReference type="ARBA" id="ARBA00022723"/>
    </source>
</evidence>
<dbReference type="GO" id="GO:0046872">
    <property type="term" value="F:metal ion binding"/>
    <property type="evidence" value="ECO:0007669"/>
    <property type="project" value="UniProtKB-KW"/>
</dbReference>
<evidence type="ECO:0000256" key="4">
    <source>
        <dbReference type="ARBA" id="ARBA00022448"/>
    </source>
</evidence>
<comment type="similarity">
    <text evidence="2 12">Belongs to the bacterial solute-binding protein 9 family.</text>
</comment>
<dbReference type="Proteomes" id="UP000192917">
    <property type="component" value="Unassembled WGS sequence"/>
</dbReference>
<evidence type="ECO:0000256" key="11">
    <source>
        <dbReference type="ARBA" id="ARBA00023157"/>
    </source>
</evidence>
<evidence type="ECO:0000256" key="2">
    <source>
        <dbReference type="ARBA" id="ARBA00011028"/>
    </source>
</evidence>
<dbReference type="Pfam" id="PF01297">
    <property type="entry name" value="ZnuA"/>
    <property type="match status" value="1"/>
</dbReference>
<keyword evidence="10" id="KW-0406">Ion transport</keyword>
<keyword evidence="6 14" id="KW-0732">Signal</keyword>
<sequence>MAVLRPLAAAAILLSGFLLAPGTAAAAPPRVVATIEPLHSLVAAVMAGVGEPMLLVPGGASPHVYSIKPSEAEALQHADLVVWVGPALEHFLEDSLDSLAPKARRVEALEVPGVKLRKARAGGSWEPDDDEPAGSGHESDVDPHLWLDPQNAERIVEAVAAALTELDPQDAAAYKANAGKTVAGLERLRAELARQLAPVAGRPFIVFHDAYGYFEQAFGLTAVGSVTVSPEQTPSARRVAELRAKIGRLGAICLFREPQFTPRLVETLAGGTGARVGVLDPLGADLTPGPDAYPALLRQLANSLTGCLGGTG</sequence>
<dbReference type="EMBL" id="FWZX01000019">
    <property type="protein sequence ID" value="SMF53469.1"/>
    <property type="molecule type" value="Genomic_DNA"/>
</dbReference>
<evidence type="ECO:0000256" key="12">
    <source>
        <dbReference type="RuleBase" id="RU003512"/>
    </source>
</evidence>
<keyword evidence="9" id="KW-0864">Zinc transport</keyword>
<dbReference type="Gene3D" id="3.40.50.1980">
    <property type="entry name" value="Nitrogenase molybdenum iron protein domain"/>
    <property type="match status" value="2"/>
</dbReference>
<dbReference type="CDD" id="cd01019">
    <property type="entry name" value="ZnuA"/>
    <property type="match status" value="1"/>
</dbReference>
<feature type="region of interest" description="Disordered" evidence="13">
    <location>
        <begin position="119"/>
        <end position="142"/>
    </location>
</feature>
<dbReference type="InterPro" id="IPR006127">
    <property type="entry name" value="ZnuA-like"/>
</dbReference>
<accession>A0A1Y6C9U3</accession>
<keyword evidence="16" id="KW-1185">Reference proteome</keyword>
<evidence type="ECO:0000256" key="10">
    <source>
        <dbReference type="ARBA" id="ARBA00023065"/>
    </source>
</evidence>
<gene>
    <name evidence="15" type="ORF">SAMN05428998_11930</name>
</gene>
<feature type="chain" id="PRO_5010991673" description="High-affinity zinc uptake system protein ZnuA" evidence="14">
    <location>
        <begin position="27"/>
        <end position="312"/>
    </location>
</feature>
<dbReference type="InterPro" id="IPR035520">
    <property type="entry name" value="ZnuA"/>
</dbReference>
<keyword evidence="7" id="KW-0574">Periplasm</keyword>
<dbReference type="RefSeq" id="WP_085124529.1">
    <property type="nucleotide sequence ID" value="NZ_FWZX01000019.1"/>
</dbReference>
<dbReference type="InterPro" id="IPR050492">
    <property type="entry name" value="Bact_metal-bind_prot9"/>
</dbReference>
<keyword evidence="4 12" id="KW-0813">Transport</keyword>
<dbReference type="SUPFAM" id="SSF53807">
    <property type="entry name" value="Helical backbone' metal receptor"/>
    <property type="match status" value="1"/>
</dbReference>
<evidence type="ECO:0000256" key="3">
    <source>
        <dbReference type="ARBA" id="ARBA00015915"/>
    </source>
</evidence>